<dbReference type="InterPro" id="IPR016181">
    <property type="entry name" value="Acyl_CoA_acyltransferase"/>
</dbReference>
<dbReference type="PANTHER" id="PTHR43877:SF2">
    <property type="entry name" value="AMINOALKYLPHOSPHONATE N-ACETYLTRANSFERASE-RELATED"/>
    <property type="match status" value="1"/>
</dbReference>
<accession>A0AAU7LTL1</accession>
<dbReference type="GO" id="GO:0016747">
    <property type="term" value="F:acyltransferase activity, transferring groups other than amino-acyl groups"/>
    <property type="evidence" value="ECO:0007669"/>
    <property type="project" value="InterPro"/>
</dbReference>
<feature type="region of interest" description="Disordered" evidence="3">
    <location>
        <begin position="156"/>
        <end position="179"/>
    </location>
</feature>
<sequence>MSAFTIIKATPSDARSVGHLFDQYRQFYDQPADLATATAFIQERMERNESVILYARDPAGKPLGFCQLYPTFCSVAAARIYALYDLFVLPEFRKAGLGKALMLAAHDEARVSGIARMDLSTAKTNVKAQALYESLGWKRDEVFLAYHWEPTGPLPSQVAQGKGEAPENIPSSNVITQKE</sequence>
<evidence type="ECO:0000256" key="2">
    <source>
        <dbReference type="ARBA" id="ARBA00023315"/>
    </source>
</evidence>
<dbReference type="Pfam" id="PF00583">
    <property type="entry name" value="Acetyltransf_1"/>
    <property type="match status" value="1"/>
</dbReference>
<reference evidence="5" key="1">
    <citation type="submission" date="2024-05" db="EMBL/GenBank/DDBJ databases">
        <authorList>
            <person name="Bunk B."/>
            <person name="Swiderski J."/>
            <person name="Sproer C."/>
            <person name="Thiel V."/>
        </authorList>
    </citation>
    <scope>NUCLEOTIDE SEQUENCE</scope>
    <source>
        <strain evidence="5">DSM 17735</strain>
    </source>
</reference>
<keyword evidence="2" id="KW-0012">Acyltransferase</keyword>
<dbReference type="PANTHER" id="PTHR43877">
    <property type="entry name" value="AMINOALKYLPHOSPHONATE N-ACETYLTRANSFERASE-RELATED-RELATED"/>
    <property type="match status" value="1"/>
</dbReference>
<feature type="domain" description="N-acetyltransferase" evidence="4">
    <location>
        <begin position="4"/>
        <end position="155"/>
    </location>
</feature>
<evidence type="ECO:0000256" key="3">
    <source>
        <dbReference type="SAM" id="MobiDB-lite"/>
    </source>
</evidence>
<proteinExistence type="predicted"/>
<organism evidence="5">
    <name type="scientific">Polaromonas hydrogenivorans</name>
    <dbReference type="NCBI Taxonomy" id="335476"/>
    <lineage>
        <taxon>Bacteria</taxon>
        <taxon>Pseudomonadati</taxon>
        <taxon>Pseudomonadota</taxon>
        <taxon>Betaproteobacteria</taxon>
        <taxon>Burkholderiales</taxon>
        <taxon>Comamonadaceae</taxon>
        <taxon>Polaromonas</taxon>
    </lineage>
</organism>
<dbReference type="InterPro" id="IPR050832">
    <property type="entry name" value="Bact_Acetyltransf"/>
</dbReference>
<gene>
    <name evidence="5" type="ORF">ABLV49_20630</name>
</gene>
<evidence type="ECO:0000259" key="4">
    <source>
        <dbReference type="PROSITE" id="PS51186"/>
    </source>
</evidence>
<dbReference type="CDD" id="cd04301">
    <property type="entry name" value="NAT_SF"/>
    <property type="match status" value="1"/>
</dbReference>
<dbReference type="Gene3D" id="3.40.630.30">
    <property type="match status" value="1"/>
</dbReference>
<name>A0AAU7LTL1_9BURK</name>
<dbReference type="InterPro" id="IPR000182">
    <property type="entry name" value="GNAT_dom"/>
</dbReference>
<dbReference type="EMBL" id="CP157675">
    <property type="protein sequence ID" value="XBP70238.1"/>
    <property type="molecule type" value="Genomic_DNA"/>
</dbReference>
<evidence type="ECO:0000256" key="1">
    <source>
        <dbReference type="ARBA" id="ARBA00022679"/>
    </source>
</evidence>
<protein>
    <submittedName>
        <fullName evidence="5">GNAT family N-acetyltransferase</fullName>
    </submittedName>
</protein>
<dbReference type="SUPFAM" id="SSF55729">
    <property type="entry name" value="Acyl-CoA N-acyltransferases (Nat)"/>
    <property type="match status" value="1"/>
</dbReference>
<keyword evidence="1" id="KW-0808">Transferase</keyword>
<evidence type="ECO:0000313" key="5">
    <source>
        <dbReference type="EMBL" id="XBP70238.1"/>
    </source>
</evidence>
<feature type="compositionally biased region" description="Polar residues" evidence="3">
    <location>
        <begin position="169"/>
        <end position="179"/>
    </location>
</feature>
<dbReference type="RefSeq" id="WP_349279452.1">
    <property type="nucleotide sequence ID" value="NZ_CBCSCU010000005.1"/>
</dbReference>
<dbReference type="PROSITE" id="PS51186">
    <property type="entry name" value="GNAT"/>
    <property type="match status" value="1"/>
</dbReference>
<dbReference type="AlphaFoldDB" id="A0AAU7LTL1"/>